<accession>A0A644ZL42</accession>
<dbReference type="EMBL" id="VSSQ01009431">
    <property type="protein sequence ID" value="MPM41610.1"/>
    <property type="molecule type" value="Genomic_DNA"/>
</dbReference>
<reference evidence="1" key="1">
    <citation type="submission" date="2019-08" db="EMBL/GenBank/DDBJ databases">
        <authorList>
            <person name="Kucharzyk K."/>
            <person name="Murdoch R.W."/>
            <person name="Higgins S."/>
            <person name="Loffler F."/>
        </authorList>
    </citation>
    <scope>NUCLEOTIDE SEQUENCE</scope>
</reference>
<name>A0A644ZL42_9ZZZZ</name>
<dbReference type="AlphaFoldDB" id="A0A644ZL42"/>
<gene>
    <name evidence="1" type="ORF">SDC9_88265</name>
</gene>
<evidence type="ECO:0000313" key="1">
    <source>
        <dbReference type="EMBL" id="MPM41610.1"/>
    </source>
</evidence>
<proteinExistence type="predicted"/>
<sequence length="51" mass="5938">MMQVDSLSREVVTDYPFDILKLALGLIHKFPEITFGTDILRTGILKRRLFE</sequence>
<comment type="caution">
    <text evidence="1">The sequence shown here is derived from an EMBL/GenBank/DDBJ whole genome shotgun (WGS) entry which is preliminary data.</text>
</comment>
<protein>
    <submittedName>
        <fullName evidence="1">Uncharacterized protein</fullName>
    </submittedName>
</protein>
<organism evidence="1">
    <name type="scientific">bioreactor metagenome</name>
    <dbReference type="NCBI Taxonomy" id="1076179"/>
    <lineage>
        <taxon>unclassified sequences</taxon>
        <taxon>metagenomes</taxon>
        <taxon>ecological metagenomes</taxon>
    </lineage>
</organism>